<dbReference type="Proteomes" id="UP000032229">
    <property type="component" value="Chromosome"/>
</dbReference>
<dbReference type="EMBL" id="CP007202">
    <property type="protein sequence ID" value="AJR05025.1"/>
    <property type="molecule type" value="Genomic_DNA"/>
</dbReference>
<proteinExistence type="predicted"/>
<dbReference type="AlphaFoldDB" id="A0A0C5WQ00"/>
<organism evidence="1 2">
    <name type="scientific">Siansivirga zeaxanthinifaciens CC-SAMT-1</name>
    <dbReference type="NCBI Taxonomy" id="1454006"/>
    <lineage>
        <taxon>Bacteria</taxon>
        <taxon>Pseudomonadati</taxon>
        <taxon>Bacteroidota</taxon>
        <taxon>Flavobacteriia</taxon>
        <taxon>Flavobacteriales</taxon>
        <taxon>Flavobacteriaceae</taxon>
        <taxon>Siansivirga</taxon>
    </lineage>
</organism>
<name>A0A0C5WQ00_9FLAO</name>
<evidence type="ECO:0000313" key="2">
    <source>
        <dbReference type="Proteomes" id="UP000032229"/>
    </source>
</evidence>
<gene>
    <name evidence="1" type="ORF">AW14_14715</name>
</gene>
<accession>A0A0C5WQ00</accession>
<protein>
    <submittedName>
        <fullName evidence="1">Uncharacterized protein</fullName>
    </submittedName>
</protein>
<dbReference type="RefSeq" id="WP_044639416.1">
    <property type="nucleotide sequence ID" value="NZ_CP007202.1"/>
</dbReference>
<dbReference type="STRING" id="1454006.AW14_14715"/>
<evidence type="ECO:0000313" key="1">
    <source>
        <dbReference type="EMBL" id="AJR05025.1"/>
    </source>
</evidence>
<dbReference type="HOGENOM" id="CLU_1739287_0_0_10"/>
<sequence length="150" mass="18157">MKINTDLFYIAEHDSILILDDKNEYKPGYVEALYDFDNGDLMVVTDSKMYRYISINRCIKQLSPFEIYLLETQWNRLKLKFEKLERKLFKINRIYLKQYYLGITLQSKLQKIEIKRNKILIQLTFLKPLVSCYLNDHFEINKLINEYASH</sequence>
<reference evidence="1 2" key="1">
    <citation type="submission" date="2014-02" db="EMBL/GenBank/DDBJ databases">
        <authorList>
            <person name="Young C.-C."/>
            <person name="Hameed A."/>
            <person name="Huang H.-C."/>
            <person name="Shahina M."/>
        </authorList>
    </citation>
    <scope>NUCLEOTIDE SEQUENCE [LARGE SCALE GENOMIC DNA]</scope>
    <source>
        <strain evidence="1 2">CC-SAMT-1</strain>
    </source>
</reference>
<dbReference type="KEGG" id="sze:AW14_14715"/>
<keyword evidence="2" id="KW-1185">Reference proteome</keyword>